<dbReference type="InterPro" id="IPR052587">
    <property type="entry name" value="TELO2-interacting_protein_1"/>
</dbReference>
<evidence type="ECO:0000259" key="3">
    <source>
        <dbReference type="Pfam" id="PF24181"/>
    </source>
</evidence>
<evidence type="ECO:0000256" key="1">
    <source>
        <dbReference type="SAM" id="MobiDB-lite"/>
    </source>
</evidence>
<evidence type="ECO:0000313" key="5">
    <source>
        <dbReference type="Proteomes" id="UP000029867"/>
    </source>
</evidence>
<dbReference type="SUPFAM" id="SSF48371">
    <property type="entry name" value="ARM repeat"/>
    <property type="match status" value="1"/>
</dbReference>
<proteinExistence type="predicted"/>
<dbReference type="PANTHER" id="PTHR18460:SF3">
    <property type="entry name" value="TELO2-INTERACTING PROTEIN 1 HOMOLOG"/>
    <property type="match status" value="1"/>
</dbReference>
<dbReference type="InterPro" id="IPR057566">
    <property type="entry name" value="TPR_TTI1_N"/>
</dbReference>
<name>A0A099P5D0_PICKU</name>
<dbReference type="Pfam" id="PF21547">
    <property type="entry name" value="TTI1"/>
    <property type="match status" value="1"/>
</dbReference>
<dbReference type="InterPro" id="IPR049362">
    <property type="entry name" value="TTI1_rpt"/>
</dbReference>
<comment type="caution">
    <text evidence="4">The sequence shown here is derived from an EMBL/GenBank/DDBJ whole genome shotgun (WGS) entry which is preliminary data.</text>
</comment>
<dbReference type="AlphaFoldDB" id="A0A099P5D0"/>
<feature type="domain" description="TTI1 C-terminal TPR" evidence="3">
    <location>
        <begin position="838"/>
        <end position="974"/>
    </location>
</feature>
<accession>A0A099P5D0</accession>
<evidence type="ECO:0000259" key="2">
    <source>
        <dbReference type="Pfam" id="PF24173"/>
    </source>
</evidence>
<dbReference type="Proteomes" id="UP000029867">
    <property type="component" value="Unassembled WGS sequence"/>
</dbReference>
<dbReference type="InterPro" id="IPR016024">
    <property type="entry name" value="ARM-type_fold"/>
</dbReference>
<dbReference type="Pfam" id="PF24181">
    <property type="entry name" value="TPR_TTI1_C"/>
    <property type="match status" value="1"/>
</dbReference>
<dbReference type="VEuPathDB" id="FungiDB:C5L36_0C10420"/>
<dbReference type="eggNOG" id="KOG4524">
    <property type="taxonomic scope" value="Eukaryota"/>
</dbReference>
<dbReference type="EMBL" id="JQFK01000003">
    <property type="protein sequence ID" value="KGK40155.1"/>
    <property type="molecule type" value="Genomic_DNA"/>
</dbReference>
<sequence length="1080" mass="121388">MEGASSIFRSIKPKCVELAEITLANGSSSSLQRANALKGLDDILNQSIALYGGPDLQIPISLADYIMVPLTGILKRETLTDTELEHVLSIIFQLLKFSWCKPGSLSNELFNQYIVLLTFLVGGKPGQFSIKKHSDETFQNGINCIHELVKGALNGLPGGTQSVLHDQKYMPTFGHLLTILLNISTDSHIPAIKVSALETINSFFYLVNDGEILSLFFPGTVSTIAKIIKSKPHSNVMSQSFRTLSTLVNFVFSDFSIGTELRRDDASLEALKAKIESSAGDNNDLFELSLKRNVTIEIPEHAEPKKVNRTFEWLETTMVQFNKALKIILNIDFNRYDKFSVRDSLFEFEVKMVRNCFLSCHGVIPLLLRSLSNVCAVDQSFYTIATDSITTLSEFELLKSLIKDIITEELHAMQYNFISPDPTKAENSIRLLTLLTHILDASGETDDSLTSAIILKLQENLSYLFEIKASKDIKKVSAANNSITSIESEMLIISKYYALNSFEITNQNRLFEGIFTASTEEVLMKLIAGISTKLTSLNDFNIVSLDPSPKGLIRSSIRTWIVSHMIVNTVGATAQEPSDFLLLDNDPTNSTDTKAEQVVYDLTYSTLESSLSILQYCSTLSTDSATLTASTVMCLRSINNSITILGDEFKDELIDVLYPVVECLASSNEVIRGEAQLVTIRIANMLYGGSIKTLLYENSDYLVDALSFRLVGDVLTPKVPLILSVLVNLGTMDIISTMDDVIRTIFTLLDTYHSYTSLCEGFFLFFNELISKVYVSLDNFDFTQLETDLEEDNVMSFSMWGLKSEHDVEEFVSKKSLQNEYLGDSDDEKDIIDEPVERNKFLDIDSDDEDDDGRMSVPSIKGNEEGEEDDDKWMSPLDVKLYLTISNILSYAERLLYTKSTSLTILLLKTIAKIIPLLATQKSKFLPAAVRMWEMVTYHINKTSDFRIMNLCFDVLEELIRYGNTFFASRFIDFVRTANGNKFIRSLISKQLDVLKKLKQNEMRTHQVVLNQTSTSINWETETYRRVAKLFVYALGKLGRFIPIDVATSIIGITLPLVPNPDNYGYFDDLAYFLKDFSDK</sequence>
<feature type="domain" description="TTI1 N-terminal TPR" evidence="2">
    <location>
        <begin position="8"/>
        <end position="371"/>
    </location>
</feature>
<gene>
    <name evidence="4" type="ORF">JL09_g695</name>
</gene>
<dbReference type="HOGENOM" id="CLU_005544_0_0_1"/>
<dbReference type="Pfam" id="PF24173">
    <property type="entry name" value="TPR_TTI1_N"/>
    <property type="match status" value="1"/>
</dbReference>
<dbReference type="GO" id="GO:0005737">
    <property type="term" value="C:cytoplasm"/>
    <property type="evidence" value="ECO:0007669"/>
    <property type="project" value="TreeGrafter"/>
</dbReference>
<feature type="region of interest" description="Disordered" evidence="1">
    <location>
        <begin position="843"/>
        <end position="871"/>
    </location>
</feature>
<dbReference type="PANTHER" id="PTHR18460">
    <property type="entry name" value="TEL2 INTERACTING PROTEIN 1 TTI1 FAMILY MEMBER"/>
    <property type="match status" value="1"/>
</dbReference>
<dbReference type="InterPro" id="IPR057567">
    <property type="entry name" value="TPR_TTI1_C"/>
</dbReference>
<organism evidence="4 5">
    <name type="scientific">Pichia kudriavzevii</name>
    <name type="common">Yeast</name>
    <name type="synonym">Issatchenkia orientalis</name>
    <dbReference type="NCBI Taxonomy" id="4909"/>
    <lineage>
        <taxon>Eukaryota</taxon>
        <taxon>Fungi</taxon>
        <taxon>Dikarya</taxon>
        <taxon>Ascomycota</taxon>
        <taxon>Saccharomycotina</taxon>
        <taxon>Pichiomycetes</taxon>
        <taxon>Pichiales</taxon>
        <taxon>Pichiaceae</taxon>
        <taxon>Pichia</taxon>
    </lineage>
</organism>
<protein>
    <recommendedName>
        <fullName evidence="6">TEL2-interacting protein 1</fullName>
    </recommendedName>
</protein>
<evidence type="ECO:0008006" key="6">
    <source>
        <dbReference type="Google" id="ProtNLM"/>
    </source>
</evidence>
<reference evidence="5" key="1">
    <citation type="journal article" date="2014" name="Microb. Cell Fact.">
        <title>Exploiting Issatchenkia orientalis SD108 for succinic acid production.</title>
        <authorList>
            <person name="Xiao H."/>
            <person name="Shao Z."/>
            <person name="Jiang Y."/>
            <person name="Dole S."/>
            <person name="Zhao H."/>
        </authorList>
    </citation>
    <scope>NUCLEOTIDE SEQUENCE [LARGE SCALE GENOMIC DNA]</scope>
    <source>
        <strain evidence="5">SD108</strain>
    </source>
</reference>
<evidence type="ECO:0000313" key="4">
    <source>
        <dbReference type="EMBL" id="KGK40155.1"/>
    </source>
</evidence>